<dbReference type="CDD" id="cd06261">
    <property type="entry name" value="TM_PBP2"/>
    <property type="match status" value="1"/>
</dbReference>
<evidence type="ECO:0000259" key="8">
    <source>
        <dbReference type="PROSITE" id="PS50928"/>
    </source>
</evidence>
<proteinExistence type="predicted"/>
<dbReference type="PANTHER" id="PTHR30151">
    <property type="entry name" value="ALKANE SULFONATE ABC TRANSPORTER-RELATED, MEMBRANE SUBUNIT"/>
    <property type="match status" value="1"/>
</dbReference>
<dbReference type="Gene3D" id="1.10.3720.10">
    <property type="entry name" value="MetI-like"/>
    <property type="match status" value="1"/>
</dbReference>
<dbReference type="GO" id="GO:0005886">
    <property type="term" value="C:plasma membrane"/>
    <property type="evidence" value="ECO:0007669"/>
    <property type="project" value="UniProtKB-SubCell"/>
</dbReference>
<keyword evidence="6 7" id="KW-0472">Membrane</keyword>
<dbReference type="InterPro" id="IPR000515">
    <property type="entry name" value="MetI-like"/>
</dbReference>
<feature type="transmembrane region" description="Helical" evidence="7">
    <location>
        <begin position="59"/>
        <end position="80"/>
    </location>
</feature>
<comment type="subcellular location">
    <subcellularLocation>
        <location evidence="1">Cell membrane</location>
        <topology evidence="1">Multi-pass membrane protein</topology>
    </subcellularLocation>
</comment>
<feature type="transmembrane region" description="Helical" evidence="7">
    <location>
        <begin position="7"/>
        <end position="29"/>
    </location>
</feature>
<dbReference type="GO" id="GO:0055085">
    <property type="term" value="P:transmembrane transport"/>
    <property type="evidence" value="ECO:0007669"/>
    <property type="project" value="InterPro"/>
</dbReference>
<gene>
    <name evidence="9" type="primary">243</name>
    <name evidence="9" type="ORF">G_243</name>
</gene>
<evidence type="ECO:0000256" key="1">
    <source>
        <dbReference type="ARBA" id="ARBA00004651"/>
    </source>
</evidence>
<dbReference type="GeneID" id="18563458"/>
<evidence type="ECO:0000256" key="7">
    <source>
        <dbReference type="SAM" id="Phobius"/>
    </source>
</evidence>
<accession>G3M9Y4</accession>
<dbReference type="EMBL" id="JN638751">
    <property type="protein sequence ID" value="AEO93502.1"/>
    <property type="molecule type" value="Genomic_DNA"/>
</dbReference>
<dbReference type="InterPro" id="IPR035906">
    <property type="entry name" value="MetI-like_sf"/>
</dbReference>
<evidence type="ECO:0000256" key="6">
    <source>
        <dbReference type="ARBA" id="ARBA00023136"/>
    </source>
</evidence>
<keyword evidence="5 7" id="KW-1133">Transmembrane helix</keyword>
<feature type="transmembrane region" description="Helical" evidence="7">
    <location>
        <begin position="158"/>
        <end position="181"/>
    </location>
</feature>
<name>G3M9Y4_9CAUD</name>
<evidence type="ECO:0000256" key="5">
    <source>
        <dbReference type="ARBA" id="ARBA00022989"/>
    </source>
</evidence>
<dbReference type="RefSeq" id="YP_009015546.1">
    <property type="nucleotide sequence ID" value="NC_023719.1"/>
</dbReference>
<evidence type="ECO:0000313" key="9">
    <source>
        <dbReference type="EMBL" id="AEO93502.1"/>
    </source>
</evidence>
<dbReference type="KEGG" id="vg:18563458"/>
<evidence type="ECO:0000256" key="2">
    <source>
        <dbReference type="ARBA" id="ARBA00022448"/>
    </source>
</evidence>
<reference evidence="9 10" key="1">
    <citation type="submission" date="2011-09" db="EMBL/GenBank/DDBJ databases">
        <authorList>
            <person name="Pope W.H."/>
            <person name="Pedulla M.L."/>
            <person name="Ford M.E."/>
            <person name="Peebles C.L."/>
            <person name="Hatfull G.H."/>
            <person name="Hendrix R.W."/>
        </authorList>
    </citation>
    <scope>NUCLEOTIDE SEQUENCE [LARGE SCALE GENOMIC DNA]</scope>
    <source>
        <strain evidence="9">G</strain>
    </source>
</reference>
<feature type="transmembrane region" description="Helical" evidence="7">
    <location>
        <begin position="213"/>
        <end position="236"/>
    </location>
</feature>
<keyword evidence="2" id="KW-0813">Transport</keyword>
<feature type="domain" description="ABC transmembrane type-1" evidence="8">
    <location>
        <begin position="52"/>
        <end position="232"/>
    </location>
</feature>
<dbReference type="PROSITE" id="PS50928">
    <property type="entry name" value="ABC_TM1"/>
    <property type="match status" value="1"/>
</dbReference>
<feature type="transmembrane region" description="Helical" evidence="7">
    <location>
        <begin position="92"/>
        <end position="112"/>
    </location>
</feature>
<dbReference type="Proteomes" id="UP000009273">
    <property type="component" value="Segment"/>
</dbReference>
<evidence type="ECO:0000256" key="4">
    <source>
        <dbReference type="ARBA" id="ARBA00022692"/>
    </source>
</evidence>
<evidence type="ECO:0000313" key="10">
    <source>
        <dbReference type="Proteomes" id="UP000009273"/>
    </source>
</evidence>
<sequence>MNILKRIIPIAVLLVIWGVGSNFTNPLFLPQPSKVWDSFLSLASNGMIFEDLWYSFKRITMATLLSASVSIPLGLLVANYKSVDNIVTPVTGVMRYLPVTAFYPLLIMWVGIEESMKITFLFFATIFFFLPTVILAIKEVNVDLIDTARTMGMSKFKVMLKVLLPASLPSIAQSFLMMYGIGWTYVIIAEMVNTTKGLGHLMNIGSARGRTDLVFLALIIILVFSYLFDTVGNWAIRKVFKWKFIKNKN</sequence>
<dbReference type="Pfam" id="PF00528">
    <property type="entry name" value="BPD_transp_1"/>
    <property type="match status" value="1"/>
</dbReference>
<keyword evidence="4 7" id="KW-0812">Transmembrane</keyword>
<feature type="transmembrane region" description="Helical" evidence="7">
    <location>
        <begin position="118"/>
        <end position="137"/>
    </location>
</feature>
<organism evidence="9 10">
    <name type="scientific">Bacillus phage G</name>
    <dbReference type="NCBI Taxonomy" id="2884420"/>
    <lineage>
        <taxon>Viruses</taxon>
        <taxon>Duplodnaviria</taxon>
        <taxon>Heunggongvirae</taxon>
        <taxon>Uroviricota</taxon>
        <taxon>Caudoviricetes</taxon>
        <taxon>Donellivirus</taxon>
        <taxon>Donellivirus gee</taxon>
    </lineage>
</organism>
<evidence type="ECO:0000256" key="3">
    <source>
        <dbReference type="ARBA" id="ARBA00022475"/>
    </source>
</evidence>
<keyword evidence="10" id="KW-1185">Reference proteome</keyword>
<protein>
    <submittedName>
        <fullName evidence="9">Gp243</fullName>
    </submittedName>
</protein>
<dbReference type="PANTHER" id="PTHR30151:SF0">
    <property type="entry name" value="ABC TRANSPORTER PERMEASE PROTEIN MJ0413-RELATED"/>
    <property type="match status" value="1"/>
</dbReference>
<keyword evidence="3" id="KW-1003">Cell membrane</keyword>
<dbReference type="SUPFAM" id="SSF161098">
    <property type="entry name" value="MetI-like"/>
    <property type="match status" value="1"/>
</dbReference>